<organism evidence="1">
    <name type="scientific">marine sediment metagenome</name>
    <dbReference type="NCBI Taxonomy" id="412755"/>
    <lineage>
        <taxon>unclassified sequences</taxon>
        <taxon>metagenomes</taxon>
        <taxon>ecological metagenomes</taxon>
    </lineage>
</organism>
<protein>
    <submittedName>
        <fullName evidence="1">Uncharacterized protein</fullName>
    </submittedName>
</protein>
<evidence type="ECO:0000313" key="1">
    <source>
        <dbReference type="EMBL" id="KKM12875.1"/>
    </source>
</evidence>
<comment type="caution">
    <text evidence="1">The sequence shown here is derived from an EMBL/GenBank/DDBJ whole genome shotgun (WGS) entry which is preliminary data.</text>
</comment>
<name>A0A0F9I0I7_9ZZZZ</name>
<accession>A0A0F9I0I7</accession>
<dbReference type="AlphaFoldDB" id="A0A0F9I0I7"/>
<reference evidence="1" key="1">
    <citation type="journal article" date="2015" name="Nature">
        <title>Complex archaea that bridge the gap between prokaryotes and eukaryotes.</title>
        <authorList>
            <person name="Spang A."/>
            <person name="Saw J.H."/>
            <person name="Jorgensen S.L."/>
            <person name="Zaremba-Niedzwiedzka K."/>
            <person name="Martijn J."/>
            <person name="Lind A.E."/>
            <person name="van Eijk R."/>
            <person name="Schleper C."/>
            <person name="Guy L."/>
            <person name="Ettema T.J."/>
        </authorList>
    </citation>
    <scope>NUCLEOTIDE SEQUENCE</scope>
</reference>
<dbReference type="EMBL" id="LAZR01015454">
    <property type="protein sequence ID" value="KKM12875.1"/>
    <property type="molecule type" value="Genomic_DNA"/>
</dbReference>
<proteinExistence type="predicted"/>
<sequence>MGTPVPPPPGDFGDDCLACSPPIGSRWAVGETPEFVYVYFSGLVMCPGATNSPPNGQTFKLTQDPGVACLWRSLGTSWNVTFSSRDFAPDESSVLLNDSAGRFHFRGVSVICPAEYTVFDNLSVVCLFGTESIFGTATVYWMEEVLDIVAAYNLPTQSQLMYELFLINDVTPVHKFTNLERSLNVKFEIP</sequence>
<gene>
    <name evidence="1" type="ORF">LCGC14_1719640</name>
</gene>